<keyword evidence="9" id="KW-0276">Fatty acid metabolism</keyword>
<evidence type="ECO:0000256" key="4">
    <source>
        <dbReference type="ARBA" id="ARBA00004846"/>
    </source>
</evidence>
<dbReference type="SUPFAM" id="SSF47203">
    <property type="entry name" value="Acyl-CoA dehydrogenase C-terminal domain-like"/>
    <property type="match status" value="2"/>
</dbReference>
<comment type="cofactor">
    <cofactor evidence="2">
        <name>FAD</name>
        <dbReference type="ChEBI" id="CHEBI:57692"/>
    </cofactor>
</comment>
<evidence type="ECO:0000256" key="8">
    <source>
        <dbReference type="ARBA" id="ARBA00022827"/>
    </source>
</evidence>
<reference evidence="19" key="1">
    <citation type="journal article" date="2018" name="Nat. Microbiol.">
        <title>Leveraging single-cell genomics to expand the fungal tree of life.</title>
        <authorList>
            <person name="Ahrendt S.R."/>
            <person name="Quandt C.A."/>
            <person name="Ciobanu D."/>
            <person name="Clum A."/>
            <person name="Salamov A."/>
            <person name="Andreopoulos B."/>
            <person name="Cheng J.F."/>
            <person name="Woyke T."/>
            <person name="Pelin A."/>
            <person name="Henrissat B."/>
            <person name="Reynolds N.K."/>
            <person name="Benny G.L."/>
            <person name="Smith M.E."/>
            <person name="James T.Y."/>
            <person name="Grigoriev I.V."/>
        </authorList>
    </citation>
    <scope>NUCLEOTIDE SEQUENCE [LARGE SCALE GENOMIC DNA]</scope>
    <source>
        <strain evidence="19">RSA 1356</strain>
    </source>
</reference>
<evidence type="ECO:0000313" key="19">
    <source>
        <dbReference type="Proteomes" id="UP000271241"/>
    </source>
</evidence>
<protein>
    <recommendedName>
        <fullName evidence="6">acyl-CoA oxidase</fullName>
        <ecNumber evidence="6">1.3.3.6</ecNumber>
    </recommendedName>
</protein>
<dbReference type="FunFam" id="2.40.110.10:FF:000003">
    <property type="entry name" value="Acyl-coenzyme A oxidase"/>
    <property type="match status" value="1"/>
</dbReference>
<dbReference type="SUPFAM" id="SSF56645">
    <property type="entry name" value="Acyl-CoA dehydrogenase NM domain-like"/>
    <property type="match status" value="1"/>
</dbReference>
<proteinExistence type="inferred from homology"/>
<dbReference type="OrthoDB" id="538336at2759"/>
<evidence type="ECO:0000256" key="7">
    <source>
        <dbReference type="ARBA" id="ARBA00022630"/>
    </source>
</evidence>
<feature type="active site" description="Proton acceptor" evidence="13">
    <location>
        <position position="420"/>
    </location>
</feature>
<feature type="non-terminal residue" evidence="18">
    <location>
        <position position="1"/>
    </location>
</feature>
<evidence type="ECO:0000256" key="11">
    <source>
        <dbReference type="ARBA" id="ARBA00023098"/>
    </source>
</evidence>
<sequence>LARERSLASFTPRHLTHLLDGSAEHTERVEAVRRILDREPLLDKSASYHLDHEGQYLRALKVMERVRALREEHRWSAGDMNIVWQEIYEGVPSLLNDDLFLKTLRDQATDEQQKNWIPLAKNWAILGCYAQTEMGHGSNVRGIETTATYLPATDELELNTPSLSSIKWWPGALGKTANVAIVFAQLVLADGTRAGVFPFMLQLRSFVDHTLLPGVETGDIGPKIGFNGVDNGYLALRSVRIPRANMLQRHNELTRSGELRRRSQMDQRLVYVTLLYARVNIVAGASTALAQGSTIAVRYSIVRRQFGQDGSTTTESPVLDHQSQQHRVLTPVSEAYAFHFTGQRMLQLYHRLVSAGLAADEAKSLLAESHATASALKAYVTDVTSGSLEQMRRACGGHGYSRFSGMPDLLGMYVQNNTVEGENHVMAQQAGKSRVLIKRYQQLQSSGHGAETTTDYRYMLPVTTEQLEADRCTAMRADEIRDPRVYLHAFERRAAHHIGMLHRRLSQGAPFAECHVDVERIVRAHAELYAVYSFVEALYPHANTWTSASADMTPAANIAPPVHSVLRRLCDLFALSRLVANLGDHLEASYLQSTHGPLARAAVRRLLQELRPDAVALVDAFNIPDRRLGSALGRWDGRVYEAMAAMAQAGPLNRTDVTTGYQ</sequence>
<keyword evidence="19" id="KW-1185">Reference proteome</keyword>
<dbReference type="GO" id="GO:0033540">
    <property type="term" value="P:fatty acid beta-oxidation using acyl-CoA oxidase"/>
    <property type="evidence" value="ECO:0007669"/>
    <property type="project" value="UniProtKB-UniPathway"/>
</dbReference>
<dbReference type="GO" id="GO:0055088">
    <property type="term" value="P:lipid homeostasis"/>
    <property type="evidence" value="ECO:0007669"/>
    <property type="project" value="TreeGrafter"/>
</dbReference>
<comment type="similarity">
    <text evidence="5">Belongs to the acyl-CoA oxidase family.</text>
</comment>
<comment type="pathway">
    <text evidence="4">Lipid metabolism; peroxisomal fatty acid beta-oxidation.</text>
</comment>
<dbReference type="InterPro" id="IPR002655">
    <property type="entry name" value="Acyl-CoA_oxidase_C"/>
</dbReference>
<dbReference type="EMBL" id="KZ992457">
    <property type="protein sequence ID" value="RKP10354.1"/>
    <property type="molecule type" value="Genomic_DNA"/>
</dbReference>
<dbReference type="GO" id="GO:0005777">
    <property type="term" value="C:peroxisome"/>
    <property type="evidence" value="ECO:0007669"/>
    <property type="project" value="UniProtKB-SubCell"/>
</dbReference>
<dbReference type="Gene3D" id="2.40.110.10">
    <property type="entry name" value="Butyryl-CoA Dehydrogenase, subunit A, domain 2"/>
    <property type="match status" value="1"/>
</dbReference>
<dbReference type="UniPathway" id="UPA00661"/>
<dbReference type="InterPro" id="IPR037069">
    <property type="entry name" value="AcylCoA_DH/ox_N_sf"/>
</dbReference>
<dbReference type="GO" id="GO:0003997">
    <property type="term" value="F:acyl-CoA oxidase activity"/>
    <property type="evidence" value="ECO:0007669"/>
    <property type="project" value="UniProtKB-EC"/>
</dbReference>
<dbReference type="Pfam" id="PF22924">
    <property type="entry name" value="ACOX_C_alpha1"/>
    <property type="match status" value="1"/>
</dbReference>
<keyword evidence="10" id="KW-0560">Oxidoreductase</keyword>
<feature type="binding site" evidence="14">
    <location>
        <position position="171"/>
    </location>
    <ligand>
        <name>FAD</name>
        <dbReference type="ChEBI" id="CHEBI:57692"/>
    </ligand>
</feature>
<accession>A0A4P9XVP9</accession>
<dbReference type="AlphaFoldDB" id="A0A4P9XVP9"/>
<evidence type="ECO:0000256" key="2">
    <source>
        <dbReference type="ARBA" id="ARBA00001974"/>
    </source>
</evidence>
<evidence type="ECO:0000256" key="14">
    <source>
        <dbReference type="PIRSR" id="PIRSR000168-2"/>
    </source>
</evidence>
<dbReference type="InterPro" id="IPR012258">
    <property type="entry name" value="Acyl-CoA_oxidase"/>
</dbReference>
<feature type="domain" description="Acyl-CoA oxidase C-alpha1" evidence="17">
    <location>
        <begin position="271"/>
        <end position="432"/>
    </location>
</feature>
<dbReference type="InterPro" id="IPR036250">
    <property type="entry name" value="AcylCo_DH-like_C"/>
</dbReference>
<keyword evidence="8 14" id="KW-0274">FAD</keyword>
<feature type="domain" description="Acyl-CoA oxidase C-terminal" evidence="15">
    <location>
        <begin position="482"/>
        <end position="661"/>
    </location>
</feature>
<gene>
    <name evidence="18" type="ORF">THASP1DRAFT_2539</name>
</gene>
<name>A0A4P9XVP9_9FUNG</name>
<dbReference type="Pfam" id="PF14749">
    <property type="entry name" value="Acyl-CoA_ox_N"/>
    <property type="match status" value="1"/>
</dbReference>
<keyword evidence="7" id="KW-0285">Flavoprotein</keyword>
<dbReference type="FunFam" id="1.20.140.10:FF:000007">
    <property type="entry name" value="Acyl-coenzyme A oxidase"/>
    <property type="match status" value="1"/>
</dbReference>
<dbReference type="InterPro" id="IPR055060">
    <property type="entry name" value="ACOX_C_alpha1"/>
</dbReference>
<evidence type="ECO:0000259" key="15">
    <source>
        <dbReference type="Pfam" id="PF01756"/>
    </source>
</evidence>
<feature type="binding site" evidence="14">
    <location>
        <position position="132"/>
    </location>
    <ligand>
        <name>FAD</name>
        <dbReference type="ChEBI" id="CHEBI:57692"/>
    </ligand>
</feature>
<evidence type="ECO:0000256" key="12">
    <source>
        <dbReference type="ARBA" id="ARBA00023140"/>
    </source>
</evidence>
<evidence type="ECO:0000259" key="16">
    <source>
        <dbReference type="Pfam" id="PF14749"/>
    </source>
</evidence>
<comment type="subcellular location">
    <subcellularLocation>
        <location evidence="3">Peroxisome</location>
    </subcellularLocation>
</comment>
<evidence type="ECO:0000256" key="13">
    <source>
        <dbReference type="PIRSR" id="PIRSR000168-1"/>
    </source>
</evidence>
<evidence type="ECO:0000313" key="18">
    <source>
        <dbReference type="EMBL" id="RKP10354.1"/>
    </source>
</evidence>
<feature type="domain" description="Acyl-coenzyme A oxidase N-terminal" evidence="16">
    <location>
        <begin position="12"/>
        <end position="125"/>
    </location>
</feature>
<dbReference type="PIRSF" id="PIRSF000168">
    <property type="entry name" value="Acyl-CoA_oxidase"/>
    <property type="match status" value="1"/>
</dbReference>
<dbReference type="Proteomes" id="UP000271241">
    <property type="component" value="Unassembled WGS sequence"/>
</dbReference>
<keyword evidence="12" id="KW-0576">Peroxisome</keyword>
<evidence type="ECO:0000256" key="5">
    <source>
        <dbReference type="ARBA" id="ARBA00006288"/>
    </source>
</evidence>
<dbReference type="PANTHER" id="PTHR10909:SF250">
    <property type="entry name" value="PEROXISOMAL ACYL-COENZYME A OXIDASE 1"/>
    <property type="match status" value="1"/>
</dbReference>
<dbReference type="Pfam" id="PF01756">
    <property type="entry name" value="ACOX"/>
    <property type="match status" value="1"/>
</dbReference>
<dbReference type="STRING" id="78915.A0A4P9XVP9"/>
<evidence type="ECO:0000256" key="6">
    <source>
        <dbReference type="ARBA" id="ARBA00012870"/>
    </source>
</evidence>
<dbReference type="InterPro" id="IPR029320">
    <property type="entry name" value="Acyl-CoA_ox_N"/>
</dbReference>
<evidence type="ECO:0000256" key="9">
    <source>
        <dbReference type="ARBA" id="ARBA00022832"/>
    </source>
</evidence>
<dbReference type="Gene3D" id="1.20.140.10">
    <property type="entry name" value="Butyryl-CoA Dehydrogenase, subunit A, domain 3"/>
    <property type="match status" value="2"/>
</dbReference>
<dbReference type="GO" id="GO:0005504">
    <property type="term" value="F:fatty acid binding"/>
    <property type="evidence" value="ECO:0007669"/>
    <property type="project" value="TreeGrafter"/>
</dbReference>
<organism evidence="18 19">
    <name type="scientific">Thamnocephalis sphaerospora</name>
    <dbReference type="NCBI Taxonomy" id="78915"/>
    <lineage>
        <taxon>Eukaryota</taxon>
        <taxon>Fungi</taxon>
        <taxon>Fungi incertae sedis</taxon>
        <taxon>Zoopagomycota</taxon>
        <taxon>Zoopagomycotina</taxon>
        <taxon>Zoopagomycetes</taxon>
        <taxon>Zoopagales</taxon>
        <taxon>Sigmoideomycetaceae</taxon>
        <taxon>Thamnocephalis</taxon>
    </lineage>
</organism>
<dbReference type="InterPro" id="IPR046373">
    <property type="entry name" value="Acyl-CoA_Oxase/DH_mid-dom_sf"/>
</dbReference>
<comment type="catalytic activity">
    <reaction evidence="1">
        <text>a 2,3-saturated acyl-CoA + O2 = a (2E)-enoyl-CoA + H2O2</text>
        <dbReference type="Rhea" id="RHEA:38959"/>
        <dbReference type="ChEBI" id="CHEBI:15379"/>
        <dbReference type="ChEBI" id="CHEBI:16240"/>
        <dbReference type="ChEBI" id="CHEBI:58856"/>
        <dbReference type="ChEBI" id="CHEBI:65111"/>
        <dbReference type="EC" id="1.3.3.6"/>
    </reaction>
</comment>
<evidence type="ECO:0000259" key="17">
    <source>
        <dbReference type="Pfam" id="PF22924"/>
    </source>
</evidence>
<dbReference type="GO" id="GO:0071949">
    <property type="term" value="F:FAD binding"/>
    <property type="evidence" value="ECO:0007669"/>
    <property type="project" value="InterPro"/>
</dbReference>
<dbReference type="InterPro" id="IPR009100">
    <property type="entry name" value="AcylCoA_DH/oxidase_NM_dom_sf"/>
</dbReference>
<evidence type="ECO:0000256" key="3">
    <source>
        <dbReference type="ARBA" id="ARBA00004275"/>
    </source>
</evidence>
<dbReference type="PANTHER" id="PTHR10909">
    <property type="entry name" value="ELECTRON TRANSPORT OXIDOREDUCTASE"/>
    <property type="match status" value="1"/>
</dbReference>
<evidence type="ECO:0000256" key="10">
    <source>
        <dbReference type="ARBA" id="ARBA00023002"/>
    </source>
</evidence>
<dbReference type="Gene3D" id="1.10.540.10">
    <property type="entry name" value="Acyl-CoA dehydrogenase/oxidase, N-terminal domain"/>
    <property type="match status" value="1"/>
</dbReference>
<dbReference type="FunFam" id="1.20.140.10:FF:000015">
    <property type="entry name" value="Acyl-coenzyme A oxidase"/>
    <property type="match status" value="1"/>
</dbReference>
<dbReference type="EC" id="1.3.3.6" evidence="6"/>
<feature type="non-terminal residue" evidence="18">
    <location>
        <position position="662"/>
    </location>
</feature>
<evidence type="ECO:0000256" key="1">
    <source>
        <dbReference type="ARBA" id="ARBA00001201"/>
    </source>
</evidence>
<keyword evidence="11" id="KW-0443">Lipid metabolism</keyword>